<dbReference type="PRINTS" id="PR01021">
    <property type="entry name" value="OMPADOMAIN"/>
</dbReference>
<feature type="signal peptide" evidence="5">
    <location>
        <begin position="1"/>
        <end position="22"/>
    </location>
</feature>
<dbReference type="SUPFAM" id="SSF103088">
    <property type="entry name" value="OmpA-like"/>
    <property type="match status" value="1"/>
</dbReference>
<proteinExistence type="predicted"/>
<dbReference type="InterPro" id="IPR006665">
    <property type="entry name" value="OmpA-like"/>
</dbReference>
<dbReference type="InterPro" id="IPR050330">
    <property type="entry name" value="Bact_OuterMem_StrucFunc"/>
</dbReference>
<organism evidence="7 8">
    <name type="scientific">Methylobacillus methanolivorans</name>
    <dbReference type="NCBI Taxonomy" id="1848927"/>
    <lineage>
        <taxon>Bacteria</taxon>
        <taxon>Pseudomonadati</taxon>
        <taxon>Pseudomonadota</taxon>
        <taxon>Betaproteobacteria</taxon>
        <taxon>Nitrosomonadales</taxon>
        <taxon>Methylophilaceae</taxon>
        <taxon>Methylobacillus</taxon>
    </lineage>
</organism>
<dbReference type="InterPro" id="IPR036737">
    <property type="entry name" value="OmpA-like_sf"/>
</dbReference>
<reference evidence="7 8" key="1">
    <citation type="submission" date="2024-11" db="EMBL/GenBank/DDBJ databases">
        <authorList>
            <person name="Kaparullina E.N."/>
            <person name="Delegan Y.A."/>
            <person name="Doronina N.V."/>
        </authorList>
    </citation>
    <scope>NUCLEOTIDE SEQUENCE [LARGE SCALE GENOMIC DNA]</scope>
    <source>
        <strain evidence="7 8">7sh_L</strain>
    </source>
</reference>
<keyword evidence="5" id="KW-0732">Signal</keyword>
<name>A0ABW8GJ59_9PROT</name>
<feature type="domain" description="OmpA-like" evidence="6">
    <location>
        <begin position="98"/>
        <end position="215"/>
    </location>
</feature>
<comment type="caution">
    <text evidence="7">The sequence shown here is derived from an EMBL/GenBank/DDBJ whole genome shotgun (WGS) entry which is preliminary data.</text>
</comment>
<dbReference type="RefSeq" id="WP_400879647.1">
    <property type="nucleotide sequence ID" value="NZ_JBIWXY010000001.1"/>
</dbReference>
<accession>A0ABW8GJ59</accession>
<dbReference type="PROSITE" id="PS51123">
    <property type="entry name" value="OMPA_2"/>
    <property type="match status" value="1"/>
</dbReference>
<evidence type="ECO:0000313" key="7">
    <source>
        <dbReference type="EMBL" id="MFJ5445405.1"/>
    </source>
</evidence>
<dbReference type="Gene3D" id="3.30.1330.60">
    <property type="entry name" value="OmpA-like domain"/>
    <property type="match status" value="1"/>
</dbReference>
<evidence type="ECO:0000256" key="2">
    <source>
        <dbReference type="ARBA" id="ARBA00023136"/>
    </source>
</evidence>
<comment type="subcellular location">
    <subcellularLocation>
        <location evidence="1">Cell outer membrane</location>
    </subcellularLocation>
</comment>
<dbReference type="Proteomes" id="UP001617669">
    <property type="component" value="Unassembled WGS sequence"/>
</dbReference>
<evidence type="ECO:0000313" key="8">
    <source>
        <dbReference type="Proteomes" id="UP001617669"/>
    </source>
</evidence>
<keyword evidence="8" id="KW-1185">Reference proteome</keyword>
<protein>
    <submittedName>
        <fullName evidence="7">OmpA family protein</fullName>
    </submittedName>
</protein>
<dbReference type="EMBL" id="JBIWXY010000001">
    <property type="protein sequence ID" value="MFJ5445405.1"/>
    <property type="molecule type" value="Genomic_DNA"/>
</dbReference>
<keyword evidence="2 4" id="KW-0472">Membrane</keyword>
<dbReference type="Pfam" id="PF00691">
    <property type="entry name" value="OmpA"/>
    <property type="match status" value="1"/>
</dbReference>
<evidence type="ECO:0000256" key="1">
    <source>
        <dbReference type="ARBA" id="ARBA00004442"/>
    </source>
</evidence>
<feature type="chain" id="PRO_5046520619" evidence="5">
    <location>
        <begin position="23"/>
        <end position="218"/>
    </location>
</feature>
<dbReference type="PROSITE" id="PS51257">
    <property type="entry name" value="PROKAR_LIPOPROTEIN"/>
    <property type="match status" value="1"/>
</dbReference>
<dbReference type="InterPro" id="IPR006664">
    <property type="entry name" value="OMP_bac"/>
</dbReference>
<evidence type="ECO:0000256" key="3">
    <source>
        <dbReference type="ARBA" id="ARBA00023237"/>
    </source>
</evidence>
<dbReference type="PANTHER" id="PTHR30329:SF21">
    <property type="entry name" value="LIPOPROTEIN YIAD-RELATED"/>
    <property type="match status" value="1"/>
</dbReference>
<keyword evidence="3" id="KW-0998">Cell outer membrane</keyword>
<dbReference type="CDD" id="cd07185">
    <property type="entry name" value="OmpA_C-like"/>
    <property type="match status" value="1"/>
</dbReference>
<dbReference type="Pfam" id="PF13441">
    <property type="entry name" value="Gly-zipper_YMGG"/>
    <property type="match status" value="1"/>
</dbReference>
<evidence type="ECO:0000259" key="6">
    <source>
        <dbReference type="PROSITE" id="PS51123"/>
    </source>
</evidence>
<dbReference type="InterPro" id="IPR027367">
    <property type="entry name" value="Gly-zipper_YMGG"/>
</dbReference>
<gene>
    <name evidence="7" type="ORF">ACIKP9_04120</name>
</gene>
<dbReference type="PANTHER" id="PTHR30329">
    <property type="entry name" value="STATOR ELEMENT OF FLAGELLAR MOTOR COMPLEX"/>
    <property type="match status" value="1"/>
</dbReference>
<evidence type="ECO:0000256" key="5">
    <source>
        <dbReference type="SAM" id="SignalP"/>
    </source>
</evidence>
<sequence>MKTQLTVSALVTALVLSGCANMSETQKGTAKGAAIGAGAGAVVGAIAGKGKGAAIGAAVGAGAGAIAGNVWSKRMEEQKRQMEEATQGTGVQVSQTEDNQLKLAIPSDVSFASGKADIQPNFRPVLESFATTLKNNPRTLVTIIGHTDNTGSDSINNPLSINRAANTRDYLTARGIAANRFTIDGRGSREPLVANDTAANRAKNRRVEIFVAEPAPAQ</sequence>
<evidence type="ECO:0000256" key="4">
    <source>
        <dbReference type="PROSITE-ProRule" id="PRU00473"/>
    </source>
</evidence>